<proteinExistence type="predicted"/>
<name>L0NDF9_9HYPH</name>
<sequence length="53" mass="5806">MDVFLEGDSDGHCNGESGRTLISKLVDRIVDGLGSQGFDAQEGYDVYDQLVRK</sequence>
<dbReference type="OrthoDB" id="8303433at2"/>
<reference evidence="1 2" key="1">
    <citation type="journal article" date="2013" name="Genome Biol. Evol.">
        <title>Life in an arsenic-containing gold mine: genome and physiology of the autotrophic arsenite-oxidizing bacterium rhizobium sp. NT-26.</title>
        <authorList>
            <person name="Andres J."/>
            <person name="Arsene-Ploetze F."/>
            <person name="Barbe V."/>
            <person name="Brochier-Armanet C."/>
            <person name="Cleiss-Arnold J."/>
            <person name="Coppee J.Y."/>
            <person name="Dillies M.A."/>
            <person name="Geist"/>
            <person name="L"/>
            <person name="Joublin A."/>
            <person name="Koechler S."/>
            <person name="Lassalle F."/>
            <person name="Marchal M."/>
            <person name="Medigue C."/>
            <person name="Muller D."/>
            <person name="Nesme X."/>
            <person name="Plewniak F."/>
            <person name="Proux C."/>
            <person name="Ramirez-Bahena M.H."/>
            <person name="Schenowitz C."/>
            <person name="Sismeiro O."/>
            <person name="Vallenet D."/>
            <person name="Santini J.M."/>
            <person name="Bertin P.N."/>
        </authorList>
    </citation>
    <scope>NUCLEOTIDE SEQUENCE [LARGE SCALE GENOMIC DNA]</scope>
    <source>
        <strain evidence="1 2">NT-26</strain>
    </source>
</reference>
<dbReference type="KEGG" id="rht:NT26_0623"/>
<gene>
    <name evidence="1" type="ORF">NT26_0623</name>
</gene>
<dbReference type="RefSeq" id="WP_156157120.1">
    <property type="nucleotide sequence ID" value="NZ_FO082820.1"/>
</dbReference>
<dbReference type="EMBL" id="FO082820">
    <property type="protein sequence ID" value="CCF18347.1"/>
    <property type="molecule type" value="Genomic_DNA"/>
</dbReference>
<dbReference type="AlphaFoldDB" id="L0NDF9"/>
<accession>L0NDF9</accession>
<evidence type="ECO:0000313" key="2">
    <source>
        <dbReference type="Proteomes" id="UP000010792"/>
    </source>
</evidence>
<protein>
    <submittedName>
        <fullName evidence="1">Uncharacterized protein</fullName>
    </submittedName>
</protein>
<dbReference type="Proteomes" id="UP000010792">
    <property type="component" value="Chromosome"/>
</dbReference>
<keyword evidence="2" id="KW-1185">Reference proteome</keyword>
<evidence type="ECO:0000313" key="1">
    <source>
        <dbReference type="EMBL" id="CCF18347.1"/>
    </source>
</evidence>
<organism evidence="1 2">
    <name type="scientific">Pseudorhizobium banfieldiae</name>
    <dbReference type="NCBI Taxonomy" id="1125847"/>
    <lineage>
        <taxon>Bacteria</taxon>
        <taxon>Pseudomonadati</taxon>
        <taxon>Pseudomonadota</taxon>
        <taxon>Alphaproteobacteria</taxon>
        <taxon>Hyphomicrobiales</taxon>
        <taxon>Rhizobiaceae</taxon>
        <taxon>Rhizobium/Agrobacterium group</taxon>
        <taxon>Pseudorhizobium</taxon>
    </lineage>
</organism>